<proteinExistence type="predicted"/>
<accession>A0AAW0RV90</accession>
<reference evidence="1 2" key="1">
    <citation type="submission" date="2020-02" db="EMBL/GenBank/DDBJ databases">
        <title>Comparative genomics of the hypocrealean fungal genus Beauvera.</title>
        <authorList>
            <person name="Showalter D.N."/>
            <person name="Bushley K.E."/>
            <person name="Rehner S.A."/>
        </authorList>
    </citation>
    <scope>NUCLEOTIDE SEQUENCE [LARGE SCALE GENOMIC DNA]</scope>
    <source>
        <strain evidence="1 2">ARSEF4384</strain>
    </source>
</reference>
<dbReference type="Proteomes" id="UP001397290">
    <property type="component" value="Unassembled WGS sequence"/>
</dbReference>
<evidence type="ECO:0000313" key="1">
    <source>
        <dbReference type="EMBL" id="KAK8145789.1"/>
    </source>
</evidence>
<organism evidence="1 2">
    <name type="scientific">Beauveria asiatica</name>
    <dbReference type="NCBI Taxonomy" id="1069075"/>
    <lineage>
        <taxon>Eukaryota</taxon>
        <taxon>Fungi</taxon>
        <taxon>Dikarya</taxon>
        <taxon>Ascomycota</taxon>
        <taxon>Pezizomycotina</taxon>
        <taxon>Sordariomycetes</taxon>
        <taxon>Hypocreomycetidae</taxon>
        <taxon>Hypocreales</taxon>
        <taxon>Cordycipitaceae</taxon>
        <taxon>Beauveria</taxon>
    </lineage>
</organism>
<dbReference type="EMBL" id="JAAHCF010000260">
    <property type="protein sequence ID" value="KAK8145789.1"/>
    <property type="molecule type" value="Genomic_DNA"/>
</dbReference>
<sequence length="128" mass="14000">MGMTETVLQWASSLPPAPKTALRFGQSMTRWVRPAYGNSTKGFDQPMTRLWQVWQVRPADDDCTAMGRLNTPCPYDCAAMGQLNTPAPKTSTSMGQPIPLPSDCAAMGQPNPFPFMTAPAHYLLVARP</sequence>
<comment type="caution">
    <text evidence="1">The sequence shown here is derived from an EMBL/GenBank/DDBJ whole genome shotgun (WGS) entry which is preliminary data.</text>
</comment>
<name>A0AAW0RV90_9HYPO</name>
<protein>
    <submittedName>
        <fullName evidence="1">Uncharacterized protein</fullName>
    </submittedName>
</protein>
<dbReference type="AlphaFoldDB" id="A0AAW0RV90"/>
<keyword evidence="2" id="KW-1185">Reference proteome</keyword>
<gene>
    <name evidence="1" type="ORF">G3M48_004023</name>
</gene>
<evidence type="ECO:0000313" key="2">
    <source>
        <dbReference type="Proteomes" id="UP001397290"/>
    </source>
</evidence>